<evidence type="ECO:0000313" key="2">
    <source>
        <dbReference type="EMBL" id="MQN32779.1"/>
    </source>
</evidence>
<dbReference type="EMBL" id="VZCR01000088">
    <property type="protein sequence ID" value="MQN32779.1"/>
    <property type="molecule type" value="Genomic_DNA"/>
</dbReference>
<dbReference type="RefSeq" id="WP_153086134.1">
    <property type="nucleotide sequence ID" value="NZ_VZAM01000060.1"/>
</dbReference>
<dbReference type="Proteomes" id="UP000420707">
    <property type="component" value="Unassembled WGS sequence"/>
</dbReference>
<feature type="chain" id="PRO_5044027157" description="Lipoprotein" evidence="1">
    <location>
        <begin position="25"/>
        <end position="215"/>
    </location>
</feature>
<accession>A0AAW9TJB8</accession>
<evidence type="ECO:0008006" key="4">
    <source>
        <dbReference type="Google" id="ProtNLM"/>
    </source>
</evidence>
<gene>
    <name evidence="2" type="ORF">F7D90_12710</name>
</gene>
<keyword evidence="1" id="KW-0732">Signal</keyword>
<evidence type="ECO:0000313" key="3">
    <source>
        <dbReference type="Proteomes" id="UP000420707"/>
    </source>
</evidence>
<dbReference type="AlphaFoldDB" id="A0AAW9TJB8"/>
<reference evidence="3" key="1">
    <citation type="submission" date="2019-09" db="EMBL/GenBank/DDBJ databases">
        <title>Distinct polysaccharide growth profiles of human intestinal Prevotella copri isolates.</title>
        <authorList>
            <person name="Fehlner-Peach H."/>
            <person name="Magnabosco C."/>
            <person name="Raghavan V."/>
            <person name="Scher J.U."/>
            <person name="Tett A."/>
            <person name="Cox L.M."/>
            <person name="Gottsegen C."/>
            <person name="Watters A."/>
            <person name="Wiltshire- Gordon J.D."/>
            <person name="Segata N."/>
            <person name="Bonneau R."/>
            <person name="Littman D.R."/>
        </authorList>
    </citation>
    <scope>NUCLEOTIDE SEQUENCE [LARGE SCALE GENOMIC DNA]</scope>
    <source>
        <strain evidence="3">iAP146</strain>
    </source>
</reference>
<dbReference type="PROSITE" id="PS51257">
    <property type="entry name" value="PROKAR_LIPOPROTEIN"/>
    <property type="match status" value="1"/>
</dbReference>
<feature type="signal peptide" evidence="1">
    <location>
        <begin position="1"/>
        <end position="24"/>
    </location>
</feature>
<sequence length="215" mass="24294">MKKISMILCSVISVITLSSCGAFKNYVADYSIGLKTVESPANAKQQFGETKVVNFQDGTTNKYRYEDDYIYIVWYVGAKQFNFDLTNKSGHTLKINWDDISYVDYKGQTGRVMHSGVKYTERNNSQPASTVPKGANLSDLLLPTENVYYVSGQYGGWREKYLIPCVYSDAATRDAQASAYIGKTLTIMMPIMIENVQNDYTFTFSIDKLLNDTKK</sequence>
<name>A0AAW9TJB8_9BACT</name>
<protein>
    <recommendedName>
        <fullName evidence="4">Lipoprotein</fullName>
    </recommendedName>
</protein>
<organism evidence="2 3">
    <name type="scientific">Segatella copri</name>
    <dbReference type="NCBI Taxonomy" id="165179"/>
    <lineage>
        <taxon>Bacteria</taxon>
        <taxon>Pseudomonadati</taxon>
        <taxon>Bacteroidota</taxon>
        <taxon>Bacteroidia</taxon>
        <taxon>Bacteroidales</taxon>
        <taxon>Prevotellaceae</taxon>
        <taxon>Segatella</taxon>
    </lineage>
</organism>
<proteinExistence type="predicted"/>
<evidence type="ECO:0000256" key="1">
    <source>
        <dbReference type="SAM" id="SignalP"/>
    </source>
</evidence>
<comment type="caution">
    <text evidence="2">The sequence shown here is derived from an EMBL/GenBank/DDBJ whole genome shotgun (WGS) entry which is preliminary data.</text>
</comment>